<keyword evidence="1" id="KW-0472">Membrane</keyword>
<dbReference type="Proteomes" id="UP001239462">
    <property type="component" value="Unassembled WGS sequence"/>
</dbReference>
<feature type="transmembrane region" description="Helical" evidence="1">
    <location>
        <begin position="127"/>
        <end position="145"/>
    </location>
</feature>
<dbReference type="SMART" id="SM00460">
    <property type="entry name" value="TGc"/>
    <property type="match status" value="1"/>
</dbReference>
<feature type="transmembrane region" description="Helical" evidence="1">
    <location>
        <begin position="236"/>
        <end position="256"/>
    </location>
</feature>
<sequence>MNGNSIASEPHSRLPLASLPTARNRLHFHFAVLSAAGGVVLGLGQGANEIALLSVFFAVFGFLFVDYLRLIALPQLAGYLAMGASAAYCIQDFWLLEQRGQLQMVSVALLLVLVQGILMMQRKTRRILEQLAVFCLLELVVAAIFNDAIEFGLMVLPISIIGANALCLLGLVTISENIESHLPVSQDPEPSTRWHKVVSKVMELFRTRKNDDSRVTITTSMTAESVDQSVRNWARLPLIIAGPAVCLVALTFFYLLPRRIDSGRSALGGPAMVGFSDEIRLEQLGRVMQNSKRALKVKLTNTRTGDPYQLQHGLYLRGKVLEKYVVDHSSGRPIAKWIATKSPATIRSRLPAGYESSDPDDQKRYDKVDVEITCESMSRPALFAIAPYHGKQSQPDVMHTIDRWTLTRDSDSPPYPAMSYRFETHAFHNGIQSALIPRPAPMPRRSIRDQVINLFKSSSRSGNINPIRKYQQQLLTFDRRQVPTASQLADRIIMTVPPDERSAARLAKEFAYFLATDQQFQYTLDLTAEPIKNVDPIEQFLSLDRRGHCQYFSAALAMMLRSAGIPCRVVVGYRTDEFNQVGGYYIARQQHAHAWVEALIDADELPRSALPAGARPADWYWLRLDPTPAASLFLQHQDRTGAQGLMNLANNFWEDYVVDMDRDRQDETFQDPQQLEQIKSSYDIFLRQMKRNLSQFSPDSDAPGFQFNRRWLVSFLSVTGVVAAVMVLSKVRLRGFNWHFRWKRKPLRPTIAIQFYSDALKLLRRVGFDRQDFETPDEFASRLGTKFPPFAVLTHAFIQTRYGGQSVVTPEEISRALDELKQLIRR</sequence>
<feature type="transmembrane region" description="Helical" evidence="1">
    <location>
        <begin position="151"/>
        <end position="172"/>
    </location>
</feature>
<evidence type="ECO:0000313" key="3">
    <source>
        <dbReference type="EMBL" id="MDM4017754.1"/>
    </source>
</evidence>
<dbReference type="InterPro" id="IPR038765">
    <property type="entry name" value="Papain-like_cys_pep_sf"/>
</dbReference>
<keyword evidence="1" id="KW-1133">Transmembrane helix</keyword>
<dbReference type="SUPFAM" id="SSF54001">
    <property type="entry name" value="Cysteine proteinases"/>
    <property type="match status" value="1"/>
</dbReference>
<keyword evidence="4" id="KW-1185">Reference proteome</keyword>
<feature type="domain" description="Transglutaminase-like" evidence="2">
    <location>
        <begin position="541"/>
        <end position="628"/>
    </location>
</feature>
<dbReference type="InterPro" id="IPR002931">
    <property type="entry name" value="Transglutaminase-like"/>
</dbReference>
<dbReference type="Pfam" id="PF11992">
    <property type="entry name" value="TgpA_N"/>
    <property type="match status" value="1"/>
</dbReference>
<comment type="caution">
    <text evidence="3">The sequence shown here is derived from an EMBL/GenBank/DDBJ whole genome shotgun (WGS) entry which is preliminary data.</text>
</comment>
<accession>A0ABT7PMM8</accession>
<proteinExistence type="predicted"/>
<dbReference type="EMBL" id="JASZZN010000016">
    <property type="protein sequence ID" value="MDM4017754.1"/>
    <property type="molecule type" value="Genomic_DNA"/>
</dbReference>
<dbReference type="Gene3D" id="3.10.620.30">
    <property type="match status" value="1"/>
</dbReference>
<feature type="transmembrane region" description="Helical" evidence="1">
    <location>
        <begin position="711"/>
        <end position="733"/>
    </location>
</feature>
<organism evidence="3 4">
    <name type="scientific">Roseiconus lacunae</name>
    <dbReference type="NCBI Taxonomy" id="2605694"/>
    <lineage>
        <taxon>Bacteria</taxon>
        <taxon>Pseudomonadati</taxon>
        <taxon>Planctomycetota</taxon>
        <taxon>Planctomycetia</taxon>
        <taxon>Pirellulales</taxon>
        <taxon>Pirellulaceae</taxon>
        <taxon>Roseiconus</taxon>
    </lineage>
</organism>
<dbReference type="InterPro" id="IPR025403">
    <property type="entry name" value="TgpA-like_C"/>
</dbReference>
<keyword evidence="1" id="KW-0812">Transmembrane</keyword>
<feature type="transmembrane region" description="Helical" evidence="1">
    <location>
        <begin position="102"/>
        <end position="120"/>
    </location>
</feature>
<dbReference type="RefSeq" id="WP_289165283.1">
    <property type="nucleotide sequence ID" value="NZ_JASZZN010000016.1"/>
</dbReference>
<protein>
    <submittedName>
        <fullName evidence="3">TransglutaminaseTgpA domain-containing protein</fullName>
    </submittedName>
</protein>
<dbReference type="Pfam" id="PF13559">
    <property type="entry name" value="DUF4129"/>
    <property type="match status" value="1"/>
</dbReference>
<dbReference type="InterPro" id="IPR021878">
    <property type="entry name" value="TgpA_N"/>
</dbReference>
<reference evidence="3 4" key="1">
    <citation type="submission" date="2023-06" db="EMBL/GenBank/DDBJ databases">
        <title>Roseiconus lacunae JC819 isolated from Gulf of Mannar region, Tamil Nadu.</title>
        <authorList>
            <person name="Pk S."/>
            <person name="Ch S."/>
            <person name="Ch V.R."/>
        </authorList>
    </citation>
    <scope>NUCLEOTIDE SEQUENCE [LARGE SCALE GENOMIC DNA]</scope>
    <source>
        <strain evidence="3 4">JC819</strain>
    </source>
</reference>
<dbReference type="PANTHER" id="PTHR42736:SF1">
    <property type="entry name" value="PROTEIN-GLUTAMINE GAMMA-GLUTAMYLTRANSFERASE"/>
    <property type="match status" value="1"/>
</dbReference>
<evidence type="ECO:0000313" key="4">
    <source>
        <dbReference type="Proteomes" id="UP001239462"/>
    </source>
</evidence>
<feature type="transmembrane region" description="Helical" evidence="1">
    <location>
        <begin position="50"/>
        <end position="69"/>
    </location>
</feature>
<gene>
    <name evidence="3" type="ORF">QTN89_20060</name>
</gene>
<evidence type="ECO:0000256" key="1">
    <source>
        <dbReference type="SAM" id="Phobius"/>
    </source>
</evidence>
<name>A0ABT7PMM8_9BACT</name>
<dbReference type="PANTHER" id="PTHR42736">
    <property type="entry name" value="PROTEIN-GLUTAMINE GAMMA-GLUTAMYLTRANSFERASE"/>
    <property type="match status" value="1"/>
</dbReference>
<evidence type="ECO:0000259" key="2">
    <source>
        <dbReference type="SMART" id="SM00460"/>
    </source>
</evidence>
<feature type="transmembrane region" description="Helical" evidence="1">
    <location>
        <begin position="26"/>
        <end position="44"/>
    </location>
</feature>
<dbReference type="Pfam" id="PF01841">
    <property type="entry name" value="Transglut_core"/>
    <property type="match status" value="1"/>
</dbReference>
<dbReference type="InterPro" id="IPR052901">
    <property type="entry name" value="Bact_TGase-like"/>
</dbReference>